<organism evidence="1 2">
    <name type="scientific">Treponema porcinum</name>
    <dbReference type="NCBI Taxonomy" id="261392"/>
    <lineage>
        <taxon>Bacteria</taxon>
        <taxon>Pseudomonadati</taxon>
        <taxon>Spirochaetota</taxon>
        <taxon>Spirochaetia</taxon>
        <taxon>Spirochaetales</taxon>
        <taxon>Treponemataceae</taxon>
        <taxon>Treponema</taxon>
    </lineage>
</organism>
<keyword evidence="2" id="KW-1185">Reference proteome</keyword>
<dbReference type="STRING" id="261392.SAMN02745149_00547"/>
<dbReference type="Proteomes" id="UP000190423">
    <property type="component" value="Unassembled WGS sequence"/>
</dbReference>
<accession>A0A1T4JL94</accession>
<gene>
    <name evidence="1" type="ORF">SAMN02745149_00547</name>
</gene>
<evidence type="ECO:0000313" key="2">
    <source>
        <dbReference type="Proteomes" id="UP000190423"/>
    </source>
</evidence>
<protein>
    <submittedName>
        <fullName evidence="1">Uncharacterized protein</fullName>
    </submittedName>
</protein>
<name>A0A1T4JL94_TREPO</name>
<sequence>MAVACASVFFDSCSTGEDTDEVSFYFPQYEAADFAGGDFPCLTGWNVVSVCGDERVHKTVPAQEKAVSFILERNAPCAVLAFPLILCAGKETEFFKPAGCIYPEQRSLSFLHGFSASVLDEFYSHAVLSSTSSEKAVSYARRFNWKKFISVIEQKNDLPSPELLYNAWLLEKSTVLEGIAAGSFSATYLGMKNVRAVSEAEIRTAIEKKSLILEKNFNVPSGADFALFSKYFPFNITGNEKSFTVKYGVQEEFLCVFSGIQTVRAFISVSKDGKITLALNSIPI</sequence>
<evidence type="ECO:0000313" key="1">
    <source>
        <dbReference type="EMBL" id="SJZ30898.1"/>
    </source>
</evidence>
<reference evidence="1 2" key="1">
    <citation type="submission" date="2017-02" db="EMBL/GenBank/DDBJ databases">
        <authorList>
            <person name="Peterson S.W."/>
        </authorList>
    </citation>
    <scope>NUCLEOTIDE SEQUENCE [LARGE SCALE GENOMIC DNA]</scope>
    <source>
        <strain evidence="1 2">ATCC BAA-908</strain>
    </source>
</reference>
<proteinExistence type="predicted"/>
<dbReference type="EMBL" id="FUWG01000003">
    <property type="protein sequence ID" value="SJZ30898.1"/>
    <property type="molecule type" value="Genomic_DNA"/>
</dbReference>
<dbReference type="AlphaFoldDB" id="A0A1T4JL94"/>